<comment type="caution">
    <text evidence="2">The sequence shown here is derived from an EMBL/GenBank/DDBJ whole genome shotgun (WGS) entry which is preliminary data.</text>
</comment>
<evidence type="ECO:0000313" key="2">
    <source>
        <dbReference type="EMBL" id="KAK9830292.1"/>
    </source>
</evidence>
<protein>
    <submittedName>
        <fullName evidence="2">Uncharacterized protein</fullName>
    </submittedName>
</protein>
<evidence type="ECO:0000313" key="3">
    <source>
        <dbReference type="Proteomes" id="UP001489004"/>
    </source>
</evidence>
<name>A0AAW1R9M6_9CHLO</name>
<accession>A0AAW1R9M6</accession>
<dbReference type="EMBL" id="JALJOR010000001">
    <property type="protein sequence ID" value="KAK9830292.1"/>
    <property type="molecule type" value="Genomic_DNA"/>
</dbReference>
<sequence>MASQLPRRARPDLYDARQVVQSFAEGQHAVYNMFEVPGSETVQMQIDVKQGSQAKNAGVPADAHQVGLLPPDIK</sequence>
<reference evidence="2 3" key="1">
    <citation type="journal article" date="2024" name="Nat. Commun.">
        <title>Phylogenomics reveals the evolutionary origins of lichenization in chlorophyte algae.</title>
        <authorList>
            <person name="Puginier C."/>
            <person name="Libourel C."/>
            <person name="Otte J."/>
            <person name="Skaloud P."/>
            <person name="Haon M."/>
            <person name="Grisel S."/>
            <person name="Petersen M."/>
            <person name="Berrin J.G."/>
            <person name="Delaux P.M."/>
            <person name="Dal Grande F."/>
            <person name="Keller J."/>
        </authorList>
    </citation>
    <scope>NUCLEOTIDE SEQUENCE [LARGE SCALE GENOMIC DNA]</scope>
    <source>
        <strain evidence="2 3">SAG 2043</strain>
    </source>
</reference>
<dbReference type="Proteomes" id="UP001489004">
    <property type="component" value="Unassembled WGS sequence"/>
</dbReference>
<evidence type="ECO:0000256" key="1">
    <source>
        <dbReference type="SAM" id="MobiDB-lite"/>
    </source>
</evidence>
<gene>
    <name evidence="2" type="ORF">WJX72_010832</name>
</gene>
<organism evidence="2 3">
    <name type="scientific">[Myrmecia] bisecta</name>
    <dbReference type="NCBI Taxonomy" id="41462"/>
    <lineage>
        <taxon>Eukaryota</taxon>
        <taxon>Viridiplantae</taxon>
        <taxon>Chlorophyta</taxon>
        <taxon>core chlorophytes</taxon>
        <taxon>Trebouxiophyceae</taxon>
        <taxon>Trebouxiales</taxon>
        <taxon>Trebouxiaceae</taxon>
        <taxon>Myrmecia</taxon>
    </lineage>
</organism>
<feature type="region of interest" description="Disordered" evidence="1">
    <location>
        <begin position="50"/>
        <end position="74"/>
    </location>
</feature>
<dbReference type="AlphaFoldDB" id="A0AAW1R9M6"/>
<keyword evidence="3" id="KW-1185">Reference proteome</keyword>
<proteinExistence type="predicted"/>